<gene>
    <name evidence="1" type="ORF">LAC1533_0430</name>
</gene>
<organism evidence="1 2">
    <name type="scientific">Ligilactobacillus acidipiscis</name>
    <dbReference type="NCBI Taxonomy" id="89059"/>
    <lineage>
        <taxon>Bacteria</taxon>
        <taxon>Bacillati</taxon>
        <taxon>Bacillota</taxon>
        <taxon>Bacilli</taxon>
        <taxon>Lactobacillales</taxon>
        <taxon>Lactobacillaceae</taxon>
        <taxon>Ligilactobacillus</taxon>
    </lineage>
</organism>
<evidence type="ECO:0000313" key="1">
    <source>
        <dbReference type="EMBL" id="SFV39850.1"/>
    </source>
</evidence>
<protein>
    <submittedName>
        <fullName evidence="1">Uncharacterized protein</fullName>
    </submittedName>
</protein>
<dbReference type="EMBL" id="LT630287">
    <property type="protein sequence ID" value="SFV39850.1"/>
    <property type="molecule type" value="Genomic_DNA"/>
</dbReference>
<dbReference type="AlphaFoldDB" id="A0A1K1KLT4"/>
<proteinExistence type="predicted"/>
<evidence type="ECO:0000313" key="2">
    <source>
        <dbReference type="Proteomes" id="UP000190935"/>
    </source>
</evidence>
<sequence length="93" mass="11026">MSRKTFLVARCGRFDLRLDLHTLVLYQDFLADVFPDRCFQLSMLEVLSFLDVVDKFNTEQLKIQQGIGDPYWCQKLLAYIEKSYLVKEIELSR</sequence>
<dbReference type="OrthoDB" id="2328503at2"/>
<dbReference type="RefSeq" id="WP_010498797.1">
    <property type="nucleotide sequence ID" value="NZ_JBHUGU010000002.1"/>
</dbReference>
<dbReference type="Proteomes" id="UP000190935">
    <property type="component" value="Chromosome I"/>
</dbReference>
<dbReference type="KEGG" id="laca:LAC1533_0430"/>
<dbReference type="GeneID" id="95348518"/>
<reference evidence="2" key="1">
    <citation type="submission" date="2016-11" db="EMBL/GenBank/DDBJ databases">
        <authorList>
            <person name="Papadimitriou K."/>
        </authorList>
    </citation>
    <scope>NUCLEOTIDE SEQUENCE [LARGE SCALE GENOMIC DNA]</scope>
    <source>
        <strain evidence="2">ACA-DC 1533</strain>
    </source>
</reference>
<accession>A0A1K1KLT4</accession>
<name>A0A1K1KLT4_9LACO</name>